<dbReference type="KEGG" id="nss:113421150"/>
<dbReference type="InterPro" id="IPR015631">
    <property type="entry name" value="CD2/SLAM_rcpt"/>
</dbReference>
<evidence type="ECO:0000256" key="4">
    <source>
        <dbReference type="ARBA" id="ARBA00023180"/>
    </source>
</evidence>
<dbReference type="AlphaFoldDB" id="A0A6J1V922"/>
<dbReference type="PANTHER" id="PTHR12080:SF48">
    <property type="entry name" value="IMMUNOGLOBULIN SUBTYPE DOMAIN-CONTAINING PROTEIN"/>
    <property type="match status" value="1"/>
</dbReference>
<reference evidence="9" key="1">
    <citation type="submission" date="2025-08" db="UniProtKB">
        <authorList>
            <consortium name="RefSeq"/>
        </authorList>
    </citation>
    <scope>IDENTIFICATION</scope>
</reference>
<accession>A0A6J1V922</accession>
<evidence type="ECO:0000313" key="8">
    <source>
        <dbReference type="Proteomes" id="UP000504612"/>
    </source>
</evidence>
<dbReference type="InterPro" id="IPR036179">
    <property type="entry name" value="Ig-like_dom_sf"/>
</dbReference>
<dbReference type="InterPro" id="IPR003599">
    <property type="entry name" value="Ig_sub"/>
</dbReference>
<feature type="signal peptide" evidence="6">
    <location>
        <begin position="1"/>
        <end position="30"/>
    </location>
</feature>
<evidence type="ECO:0000313" key="9">
    <source>
        <dbReference type="RefSeq" id="XP_026537183.1"/>
    </source>
</evidence>
<feature type="domain" description="Immunoglobulin" evidence="7">
    <location>
        <begin position="148"/>
        <end position="257"/>
    </location>
</feature>
<dbReference type="Pfam" id="PF07686">
    <property type="entry name" value="V-set"/>
    <property type="match status" value="1"/>
</dbReference>
<proteinExistence type="predicted"/>
<evidence type="ECO:0000256" key="1">
    <source>
        <dbReference type="ARBA" id="ARBA00004370"/>
    </source>
</evidence>
<protein>
    <submittedName>
        <fullName evidence="9">Pregnancy-specific glycoprotein 22-like isoform X1</fullName>
    </submittedName>
</protein>
<dbReference type="Proteomes" id="UP000504612">
    <property type="component" value="Unplaced"/>
</dbReference>
<evidence type="ECO:0000256" key="6">
    <source>
        <dbReference type="SAM" id="SignalP"/>
    </source>
</evidence>
<dbReference type="SMART" id="SM00409">
    <property type="entry name" value="IG"/>
    <property type="match status" value="2"/>
</dbReference>
<dbReference type="SUPFAM" id="SSF48726">
    <property type="entry name" value="Immunoglobulin"/>
    <property type="match status" value="1"/>
</dbReference>
<evidence type="ECO:0000256" key="3">
    <source>
        <dbReference type="ARBA" id="ARBA00023136"/>
    </source>
</evidence>
<gene>
    <name evidence="9" type="primary">LOC113421150</name>
</gene>
<dbReference type="Gene3D" id="2.60.40.10">
    <property type="entry name" value="Immunoglobulins"/>
    <property type="match status" value="2"/>
</dbReference>
<dbReference type="GO" id="GO:0016020">
    <property type="term" value="C:membrane"/>
    <property type="evidence" value="ECO:0007669"/>
    <property type="project" value="UniProtKB-SubCell"/>
</dbReference>
<evidence type="ECO:0000256" key="5">
    <source>
        <dbReference type="SAM" id="MobiDB-lite"/>
    </source>
</evidence>
<dbReference type="InterPro" id="IPR013106">
    <property type="entry name" value="Ig_V-set"/>
</dbReference>
<dbReference type="RefSeq" id="XP_026537183.1">
    <property type="nucleotide sequence ID" value="XM_026681398.1"/>
</dbReference>
<keyword evidence="4" id="KW-0325">Glycoprotein</keyword>
<comment type="subcellular location">
    <subcellularLocation>
        <location evidence="1">Membrane</location>
    </subcellularLocation>
</comment>
<name>A0A6J1V922_9SAUR</name>
<keyword evidence="2 6" id="KW-0732">Signal</keyword>
<feature type="region of interest" description="Disordered" evidence="5">
    <location>
        <begin position="181"/>
        <end position="202"/>
    </location>
</feature>
<dbReference type="GeneID" id="113421150"/>
<feature type="chain" id="PRO_5027015414" evidence="6">
    <location>
        <begin position="31"/>
        <end position="316"/>
    </location>
</feature>
<sequence>MEPFQSHSRSQTAIFLAGCILSCLLQMVSAQENLTVASIPEHPIQGQSILLDVVENIQETFEECEWTQPSGNKIIFARGTKFTPVNTSQVVVVHQNCSLTIKNLRPSDQGRYTVKVTVPPTKQQTRDSIYIGSIFLILCDEKQIRIKVQPPSPKAGQDVVMTPQGIPDTYDHCEWNQKTESGVSKEFQDSGQESNKQENQQQMIQQGCSLHLTQITQAHSGEYSVYVEVFSGQHSAKEKGNREEMKCYRSQTQLKVVSVSGSTSVKYSVGIIAGALLGSLTWASSLSLVPLLFDVSREDKQKLSSICVCKAEQFCA</sequence>
<keyword evidence="3" id="KW-0472">Membrane</keyword>
<dbReference type="PANTHER" id="PTHR12080">
    <property type="entry name" value="SIGNALING LYMPHOCYTIC ACTIVATION MOLECULE"/>
    <property type="match status" value="1"/>
</dbReference>
<evidence type="ECO:0000259" key="7">
    <source>
        <dbReference type="SMART" id="SM00409"/>
    </source>
</evidence>
<organism evidence="8 9">
    <name type="scientific">Notechis scutatus</name>
    <name type="common">mainland tiger snake</name>
    <dbReference type="NCBI Taxonomy" id="8663"/>
    <lineage>
        <taxon>Eukaryota</taxon>
        <taxon>Metazoa</taxon>
        <taxon>Chordata</taxon>
        <taxon>Craniata</taxon>
        <taxon>Vertebrata</taxon>
        <taxon>Euteleostomi</taxon>
        <taxon>Lepidosauria</taxon>
        <taxon>Squamata</taxon>
        <taxon>Bifurcata</taxon>
        <taxon>Unidentata</taxon>
        <taxon>Episquamata</taxon>
        <taxon>Toxicofera</taxon>
        <taxon>Serpentes</taxon>
        <taxon>Colubroidea</taxon>
        <taxon>Elapidae</taxon>
        <taxon>Hydrophiinae</taxon>
        <taxon>Notechis</taxon>
    </lineage>
</organism>
<feature type="domain" description="Immunoglobulin" evidence="7">
    <location>
        <begin position="38"/>
        <end position="134"/>
    </location>
</feature>
<keyword evidence="8" id="KW-1185">Reference proteome</keyword>
<evidence type="ECO:0000256" key="2">
    <source>
        <dbReference type="ARBA" id="ARBA00022729"/>
    </source>
</evidence>
<dbReference type="InterPro" id="IPR013783">
    <property type="entry name" value="Ig-like_fold"/>
</dbReference>